<dbReference type="eggNOG" id="arCOG00679">
    <property type="taxonomic scope" value="Archaea"/>
</dbReference>
<accession>F0QU09</accession>
<feature type="compositionally biased region" description="Basic residues" evidence="2">
    <location>
        <begin position="102"/>
        <end position="117"/>
    </location>
</feature>
<keyword evidence="1" id="KW-0238">DNA-binding</keyword>
<dbReference type="InterPro" id="IPR010095">
    <property type="entry name" value="Cas12f1-like_TNB"/>
</dbReference>
<evidence type="ECO:0000313" key="5">
    <source>
        <dbReference type="Proteomes" id="UP000007485"/>
    </source>
</evidence>
<evidence type="ECO:0000313" key="4">
    <source>
        <dbReference type="EMBL" id="ADY01795.1"/>
    </source>
</evidence>
<evidence type="ECO:0000259" key="3">
    <source>
        <dbReference type="Pfam" id="PF07282"/>
    </source>
</evidence>
<evidence type="ECO:0000256" key="1">
    <source>
        <dbReference type="ARBA" id="ARBA00023125"/>
    </source>
</evidence>
<feature type="domain" description="Cas12f1-like TNB" evidence="3">
    <location>
        <begin position="24"/>
        <end position="88"/>
    </location>
</feature>
<evidence type="ECO:0000256" key="2">
    <source>
        <dbReference type="SAM" id="MobiDB-lite"/>
    </source>
</evidence>
<dbReference type="STRING" id="985053.VMUT_1591"/>
<proteinExistence type="predicted"/>
<reference evidence="4 5" key="1">
    <citation type="journal article" date="2011" name="J. Bacteriol.">
        <title>Complete genome sequence of 'Vulcanisaeta moutnovskia' strain 768-28, a novel member of the hyperthermophilic crenarchaeal genus vulcanisaeta.</title>
        <authorList>
            <person name="Gumerov V.M."/>
            <person name="Mardanov A.V."/>
            <person name="Beletsky A.V."/>
            <person name="Prokofeva M.I."/>
            <person name="Bonch-Osmolovskaya E.A."/>
            <person name="Ravin N.V."/>
            <person name="Skryabin K.G."/>
        </authorList>
    </citation>
    <scope>NUCLEOTIDE SEQUENCE [LARGE SCALE GENOMIC DNA]</scope>
    <source>
        <strain evidence="4 5">768-28</strain>
    </source>
</reference>
<dbReference type="Proteomes" id="UP000007485">
    <property type="component" value="Chromosome"/>
</dbReference>
<name>F0QU09_VULM7</name>
<gene>
    <name evidence="4" type="ordered locus">VMUT_1591</name>
</gene>
<dbReference type="GO" id="GO:0003677">
    <property type="term" value="F:DNA binding"/>
    <property type="evidence" value="ECO:0007669"/>
    <property type="project" value="UniProtKB-KW"/>
</dbReference>
<protein>
    <submittedName>
        <fullName evidence="4">Transposase, IS605 OrfB family</fullName>
    </submittedName>
</protein>
<dbReference type="AlphaFoldDB" id="F0QU09"/>
<organism evidence="4 5">
    <name type="scientific">Vulcanisaeta moutnovskia (strain 768-28)</name>
    <dbReference type="NCBI Taxonomy" id="985053"/>
    <lineage>
        <taxon>Archaea</taxon>
        <taxon>Thermoproteota</taxon>
        <taxon>Thermoprotei</taxon>
        <taxon>Thermoproteales</taxon>
        <taxon>Thermoproteaceae</taxon>
        <taxon>Vulcanisaeta</taxon>
    </lineage>
</organism>
<sequence length="117" mass="13590">MNGLIKALRRLPKNHRVKLIMLGYGRLAYWIDWEAEKHGIPIKVVNPRGTSTKCPMCGVKMIKVGYRRLKCPRCRFEEDRDVITVINLSKMGSMTNETTSKGRNHPPKKRRRSENNI</sequence>
<dbReference type="KEGG" id="vmo:VMUT_1591"/>
<dbReference type="Pfam" id="PF07282">
    <property type="entry name" value="Cas12f1-like_TNB"/>
    <property type="match status" value="1"/>
</dbReference>
<keyword evidence="5" id="KW-1185">Reference proteome</keyword>
<dbReference type="EMBL" id="CP002529">
    <property type="protein sequence ID" value="ADY01795.1"/>
    <property type="molecule type" value="Genomic_DNA"/>
</dbReference>
<feature type="region of interest" description="Disordered" evidence="2">
    <location>
        <begin position="93"/>
        <end position="117"/>
    </location>
</feature>
<dbReference type="OrthoDB" id="28072at2157"/>
<dbReference type="HOGENOM" id="CLU_134213_0_0_2"/>